<dbReference type="InterPro" id="IPR038765">
    <property type="entry name" value="Papain-like_cys_pep_sf"/>
</dbReference>
<dbReference type="Proteomes" id="UP001165083">
    <property type="component" value="Unassembled WGS sequence"/>
</dbReference>
<keyword evidence="2" id="KW-1185">Reference proteome</keyword>
<dbReference type="Gene3D" id="3.30.200.60">
    <property type="entry name" value="Peptidase C65 Otubain, subdomain 1"/>
    <property type="match status" value="1"/>
</dbReference>
<dbReference type="PANTHER" id="PTHR12931:SF15">
    <property type="entry name" value="UBIQUITIN THIOESTERASE OTUBAIN-LIKE"/>
    <property type="match status" value="1"/>
</dbReference>
<protein>
    <submittedName>
        <fullName evidence="1">Unnamed protein product</fullName>
    </submittedName>
</protein>
<name>A0A9W6TXR9_9STRA</name>
<evidence type="ECO:0000313" key="2">
    <source>
        <dbReference type="Proteomes" id="UP001165083"/>
    </source>
</evidence>
<dbReference type="Pfam" id="PF10275">
    <property type="entry name" value="Peptidase_C65"/>
    <property type="match status" value="1"/>
</dbReference>
<sequence length="84" mass="9123">MGKECDQPQIAALTDALQVGVKIEYLDGSAGPGQDLQSYVCSPATPATHEPVTITLLYRPGHYDILYSREDAAELQDDDELQDA</sequence>
<organism evidence="1 2">
    <name type="scientific">Phytophthora lilii</name>
    <dbReference type="NCBI Taxonomy" id="2077276"/>
    <lineage>
        <taxon>Eukaryota</taxon>
        <taxon>Sar</taxon>
        <taxon>Stramenopiles</taxon>
        <taxon>Oomycota</taxon>
        <taxon>Peronosporomycetes</taxon>
        <taxon>Peronosporales</taxon>
        <taxon>Peronosporaceae</taxon>
        <taxon>Phytophthora</taxon>
    </lineage>
</organism>
<dbReference type="EMBL" id="BSXW01000430">
    <property type="protein sequence ID" value="GMF22046.1"/>
    <property type="molecule type" value="Genomic_DNA"/>
</dbReference>
<accession>A0A9W6TXR9</accession>
<dbReference type="SUPFAM" id="SSF54001">
    <property type="entry name" value="Cysteine proteinases"/>
    <property type="match status" value="1"/>
</dbReference>
<dbReference type="AlphaFoldDB" id="A0A9W6TXR9"/>
<dbReference type="GO" id="GO:0043130">
    <property type="term" value="F:ubiquitin binding"/>
    <property type="evidence" value="ECO:0007669"/>
    <property type="project" value="TreeGrafter"/>
</dbReference>
<evidence type="ECO:0000313" key="1">
    <source>
        <dbReference type="EMBL" id="GMF22046.1"/>
    </source>
</evidence>
<dbReference type="InterPro" id="IPR019400">
    <property type="entry name" value="Peptidase_C65_otubain"/>
</dbReference>
<dbReference type="PANTHER" id="PTHR12931">
    <property type="entry name" value="UBIQUITIN THIOLESTERASE PROTEIN OTUB"/>
    <property type="match status" value="1"/>
</dbReference>
<dbReference type="GO" id="GO:0004843">
    <property type="term" value="F:cysteine-type deubiquitinase activity"/>
    <property type="evidence" value="ECO:0007669"/>
    <property type="project" value="TreeGrafter"/>
</dbReference>
<comment type="caution">
    <text evidence="1">The sequence shown here is derived from an EMBL/GenBank/DDBJ whole genome shotgun (WGS) entry which is preliminary data.</text>
</comment>
<dbReference type="InterPro" id="IPR042468">
    <property type="entry name" value="Peptidase_C65_otubain_sub1"/>
</dbReference>
<dbReference type="GO" id="GO:0005634">
    <property type="term" value="C:nucleus"/>
    <property type="evidence" value="ECO:0007669"/>
    <property type="project" value="TreeGrafter"/>
</dbReference>
<dbReference type="GO" id="GO:0071108">
    <property type="term" value="P:protein K48-linked deubiquitination"/>
    <property type="evidence" value="ECO:0007669"/>
    <property type="project" value="TreeGrafter"/>
</dbReference>
<dbReference type="OrthoDB" id="18915at2759"/>
<proteinExistence type="predicted"/>
<gene>
    <name evidence="1" type="ORF">Plil01_000874400</name>
</gene>
<dbReference type="CDD" id="cd22749">
    <property type="entry name" value="Otubain_C65"/>
    <property type="match status" value="1"/>
</dbReference>
<reference evidence="1" key="1">
    <citation type="submission" date="2023-04" db="EMBL/GenBank/DDBJ databases">
        <title>Phytophthora lilii NBRC 32176.</title>
        <authorList>
            <person name="Ichikawa N."/>
            <person name="Sato H."/>
            <person name="Tonouchi N."/>
        </authorList>
    </citation>
    <scope>NUCLEOTIDE SEQUENCE</scope>
    <source>
        <strain evidence="1">NBRC 32176</strain>
    </source>
</reference>